<protein>
    <submittedName>
        <fullName evidence="1">Uncharacterized protein</fullName>
    </submittedName>
</protein>
<evidence type="ECO:0000313" key="2">
    <source>
        <dbReference type="Proteomes" id="UP001207337"/>
    </source>
</evidence>
<accession>A0ABT3PXL2</accession>
<dbReference type="Proteomes" id="UP001207337">
    <property type="component" value="Unassembled WGS sequence"/>
</dbReference>
<dbReference type="EMBL" id="JAJNDC010000001">
    <property type="protein sequence ID" value="MCW9712566.1"/>
    <property type="molecule type" value="Genomic_DNA"/>
</dbReference>
<sequence>MQNKLLSISLIFSVFVSVAGFTIPCTLHCLQHAHMDMGTETASKMQMHHHEDSPDDECDGSCMVENVSNNSDDQNTSRSATSLLIQYRINLLAVDTNNSAIDPLYHKIYFSPFRSELKSLWISDPLVPPPQFVPTA</sequence>
<gene>
    <name evidence="1" type="ORF">LQ318_06595</name>
</gene>
<reference evidence="1 2" key="1">
    <citation type="submission" date="2021-11" db="EMBL/GenBank/DDBJ databases">
        <title>Aliifidinibius sp. nov., a new bacterium isolated from saline soil.</title>
        <authorList>
            <person name="Galisteo C."/>
            <person name="De La Haba R."/>
            <person name="Sanchez-Porro C."/>
            <person name="Ventosa A."/>
        </authorList>
    </citation>
    <scope>NUCLEOTIDE SEQUENCE [LARGE SCALE GENOMIC DNA]</scope>
    <source>
        <strain evidence="1 2">KACC 190600</strain>
    </source>
</reference>
<comment type="caution">
    <text evidence="1">The sequence shown here is derived from an EMBL/GenBank/DDBJ whole genome shotgun (WGS) entry which is preliminary data.</text>
</comment>
<evidence type="ECO:0000313" key="1">
    <source>
        <dbReference type="EMBL" id="MCW9712566.1"/>
    </source>
</evidence>
<proteinExistence type="predicted"/>
<dbReference type="RefSeq" id="WP_265788626.1">
    <property type="nucleotide sequence ID" value="NZ_BAABRS010000001.1"/>
</dbReference>
<organism evidence="1 2">
    <name type="scientific">Fodinibius salicampi</name>
    <dbReference type="NCBI Taxonomy" id="1920655"/>
    <lineage>
        <taxon>Bacteria</taxon>
        <taxon>Pseudomonadati</taxon>
        <taxon>Balneolota</taxon>
        <taxon>Balneolia</taxon>
        <taxon>Balneolales</taxon>
        <taxon>Balneolaceae</taxon>
        <taxon>Fodinibius</taxon>
    </lineage>
</organism>
<keyword evidence="2" id="KW-1185">Reference proteome</keyword>
<name>A0ABT3PXL2_9BACT</name>